<dbReference type="InterPro" id="IPR043741">
    <property type="entry name" value="DUF5686"/>
</dbReference>
<accession>A0A1I1MGC0</accession>
<dbReference type="STRING" id="927664.SAMN05421780_11093"/>
<dbReference type="Pfam" id="PF13715">
    <property type="entry name" value="CarbopepD_reg_2"/>
    <property type="match status" value="1"/>
</dbReference>
<dbReference type="Pfam" id="PF18939">
    <property type="entry name" value="DUF5686"/>
    <property type="match status" value="1"/>
</dbReference>
<dbReference type="Gene3D" id="2.60.40.1120">
    <property type="entry name" value="Carboxypeptidase-like, regulatory domain"/>
    <property type="match status" value="1"/>
</dbReference>
<organism evidence="1 2">
    <name type="scientific">Flexibacter flexilis DSM 6793</name>
    <dbReference type="NCBI Taxonomy" id="927664"/>
    <lineage>
        <taxon>Bacteria</taxon>
        <taxon>Pseudomonadati</taxon>
        <taxon>Bacteroidota</taxon>
        <taxon>Cytophagia</taxon>
        <taxon>Cytophagales</taxon>
        <taxon>Flexibacteraceae</taxon>
        <taxon>Flexibacter</taxon>
    </lineage>
</organism>
<proteinExistence type="predicted"/>
<dbReference type="AlphaFoldDB" id="A0A1I1MGC0"/>
<gene>
    <name evidence="1" type="ORF">SAMN05421780_11093</name>
</gene>
<keyword evidence="2" id="KW-1185">Reference proteome</keyword>
<dbReference type="EMBL" id="FOLE01000010">
    <property type="protein sequence ID" value="SFC82128.1"/>
    <property type="molecule type" value="Genomic_DNA"/>
</dbReference>
<dbReference type="RefSeq" id="WP_091515134.1">
    <property type="nucleotide sequence ID" value="NZ_FOLE01000010.1"/>
</dbReference>
<dbReference type="SUPFAM" id="SSF49464">
    <property type="entry name" value="Carboxypeptidase regulatory domain-like"/>
    <property type="match status" value="1"/>
</dbReference>
<evidence type="ECO:0000313" key="1">
    <source>
        <dbReference type="EMBL" id="SFC82128.1"/>
    </source>
</evidence>
<reference evidence="1 2" key="1">
    <citation type="submission" date="2016-10" db="EMBL/GenBank/DDBJ databases">
        <authorList>
            <person name="de Groot N.N."/>
        </authorList>
    </citation>
    <scope>NUCLEOTIDE SEQUENCE [LARGE SCALE GENOMIC DNA]</scope>
    <source>
        <strain evidence="1 2">DSM 6793</strain>
    </source>
</reference>
<evidence type="ECO:0000313" key="2">
    <source>
        <dbReference type="Proteomes" id="UP000199514"/>
    </source>
</evidence>
<dbReference type="Proteomes" id="UP000199514">
    <property type="component" value="Unassembled WGS sequence"/>
</dbReference>
<dbReference type="InterPro" id="IPR008969">
    <property type="entry name" value="CarboxyPept-like_regulatory"/>
</dbReference>
<protein>
    <submittedName>
        <fullName evidence="1">CarboxypepD_reg-like domain-containing protein</fullName>
    </submittedName>
</protein>
<sequence>MQRKILLIKFLFGLGLFLLVAALPSWAQKTVINGRVTDATSGDPLPFVSVYFKGTTVGVNTDFEGYYSISTEKPLDSLHVSYIGYNPRAKKIQKGITQTINFQLMTAAISLQEVVVRPGENPAWPIMRQVIAHKDANDKRNLTAYEYESYNKTEVDIDNISEKFRKKRVMRKILTVLDSLEQIAGEDGKPVLPFFISESISNFYHRNNPSVNREEILKTKVTGVGLDDGSLVAQIVGSSFQEYNFYKNWLTILEKDFVSPIADGWKFYYEYDLKDSSFVGEDWCYRIEVTPKRPQDLAFNGTIWITAKDFALKQVNLAISKSANINYIERITIHQELGRTAAGPWLPIKNRVMIDIAEISDSWAGMLVKFYTSNKKIVVNNPKPPLFYEKPIEVAEDARITDNNYWETNRHDTLTQQEKNVYKMIDTIRNIPVVKTYIEIANIAVNGYKRVGKVDIGPYLYTYAFNNVEGHRFRAGLKTNIDFSRKWILKGYLAYGTRDGRFKYNGSADYILSRKRWATTGIEHFYELEQLALIDNSLATNSLFFAFTRFGDLTRSRPFMQRQTSAYIQTEIRKGLSQKLTFRNRTFDPIDRLYKFAYYENPNDKDSPIHRSFTSSEITWETRYARDEIFLQNENERISLGADKWPIFTFRYTLGLKGVMNSDFEYHKFSATVIQYLKLGLLGRGRYAIDAGYIPSTVPYPFLRAHLGNQTPFFNASSFNLMNYFEFASDKYVTLNYQHTFEGLFLNSIPLIRKLKWRFVGHASVLYGGVSKRNQNIIPDSANGEAIQSFRALSPHKPYAEFGYGVENIFKLLRVDFIHRIAYLNNPDVRKFGVKVSLQFKL</sequence>
<name>A0A1I1MGC0_9BACT</name>
<dbReference type="OrthoDB" id="983143at2"/>